<keyword evidence="1" id="KW-0472">Membrane</keyword>
<accession>V9WC87</accession>
<keyword evidence="1" id="KW-0812">Transmembrane</keyword>
<name>V9WC87_9BACL</name>
<evidence type="ECO:0000313" key="3">
    <source>
        <dbReference type="Proteomes" id="UP000029431"/>
    </source>
</evidence>
<dbReference type="RefSeq" id="WP_024095540.1">
    <property type="nucleotide sequence ID" value="NC_023147.1"/>
</dbReference>
<dbReference type="KEGG" id="plv:ERIC2_10p00040"/>
<proteinExistence type="predicted"/>
<organism evidence="2 3">
    <name type="scientific">Paenibacillus larvae subsp. larvae DSM 25430</name>
    <dbReference type="NCBI Taxonomy" id="697284"/>
    <lineage>
        <taxon>Bacteria</taxon>
        <taxon>Bacillati</taxon>
        <taxon>Bacillota</taxon>
        <taxon>Bacilli</taxon>
        <taxon>Bacillales</taxon>
        <taxon>Paenibacillaceae</taxon>
        <taxon>Paenibacillus</taxon>
    </lineage>
</organism>
<evidence type="ECO:0000313" key="2">
    <source>
        <dbReference type="EMBL" id="AHD07788.1"/>
    </source>
</evidence>
<dbReference type="Proteomes" id="UP000029431">
    <property type="component" value="Plasmid pPLA2_10"/>
</dbReference>
<keyword evidence="3" id="KW-1185">Reference proteome</keyword>
<sequence length="56" mass="6106">MIDIDSVIPSVKLTYSLADVATSVGNWFGSYWPILAFAVAIPLSFMVAGRIKNLFV</sequence>
<evidence type="ECO:0000256" key="1">
    <source>
        <dbReference type="SAM" id="Phobius"/>
    </source>
</evidence>
<gene>
    <name evidence="2" type="ORF">ERIC2_10p00040</name>
</gene>
<reference evidence="2 3" key="1">
    <citation type="journal article" date="2014" name="PLoS ONE">
        <title>How to Kill the Honey Bee Larva: Genomic Potential and Virulence Mechanisms of Paenibacillus larvae.</title>
        <authorList>
            <person name="Djukic M."/>
            <person name="Brzuszkiewicz E."/>
            <person name="Funfhaus A."/>
            <person name="Voss J."/>
            <person name="Gollnow K."/>
            <person name="Poppinga L."/>
            <person name="Liesegang H."/>
            <person name="Garcia-Gonzalez E."/>
            <person name="Genersch E."/>
            <person name="Daniel R."/>
        </authorList>
    </citation>
    <scope>NUCLEOTIDE SEQUENCE [LARGE SCALE GENOMIC DNA]</scope>
    <source>
        <strain evidence="2 3">DSM 25430</strain>
        <plasmid evidence="3">Plasmid pPLA2_10</plasmid>
    </source>
</reference>
<feature type="transmembrane region" description="Helical" evidence="1">
    <location>
        <begin position="31"/>
        <end position="51"/>
    </location>
</feature>
<keyword evidence="2" id="KW-0614">Plasmid</keyword>
<keyword evidence="1" id="KW-1133">Transmembrane helix</keyword>
<dbReference type="EMBL" id="CP003356">
    <property type="protein sequence ID" value="AHD07788.1"/>
    <property type="molecule type" value="Genomic_DNA"/>
</dbReference>
<geneLocation type="plasmid" evidence="2 3">
    <name>pPLA2_10</name>
</geneLocation>
<protein>
    <submittedName>
        <fullName evidence="2">Uncharacterized protein</fullName>
    </submittedName>
</protein>
<dbReference type="AlphaFoldDB" id="V9WC87"/>
<dbReference type="HOGENOM" id="CLU_2986705_0_0_9"/>